<accession>A0A410MB70</accession>
<dbReference type="Proteomes" id="UP000287756">
    <property type="component" value="Chromosome"/>
</dbReference>
<gene>
    <name evidence="1" type="ORF">HLI_07040</name>
</gene>
<organism evidence="1 2">
    <name type="scientific">Halobacillus litoralis</name>
    <dbReference type="NCBI Taxonomy" id="45668"/>
    <lineage>
        <taxon>Bacteria</taxon>
        <taxon>Bacillati</taxon>
        <taxon>Bacillota</taxon>
        <taxon>Bacilli</taxon>
        <taxon>Bacillales</taxon>
        <taxon>Bacillaceae</taxon>
        <taxon>Halobacillus</taxon>
    </lineage>
</organism>
<dbReference type="EMBL" id="CP026118">
    <property type="protein sequence ID" value="QAS51994.1"/>
    <property type="molecule type" value="Genomic_DNA"/>
</dbReference>
<evidence type="ECO:0000313" key="1">
    <source>
        <dbReference type="EMBL" id="QAS51994.1"/>
    </source>
</evidence>
<reference evidence="1 2" key="1">
    <citation type="submission" date="2018-01" db="EMBL/GenBank/DDBJ databases">
        <title>The whole genome sequencing and assembly of Halobacillus litoralis ERB031 strain.</title>
        <authorList>
            <person name="Lee S.-J."/>
            <person name="Park M.-K."/>
            <person name="Kim J.-Y."/>
            <person name="Lee Y.-J."/>
            <person name="Yi H."/>
            <person name="Bahn Y.-S."/>
            <person name="Kim J.F."/>
            <person name="Lee D.-W."/>
        </authorList>
    </citation>
    <scope>NUCLEOTIDE SEQUENCE [LARGE SCALE GENOMIC DNA]</scope>
    <source>
        <strain evidence="1 2">ERB 031</strain>
    </source>
</reference>
<dbReference type="KEGG" id="hli:HLI_07040"/>
<name>A0A410MB70_9BACI</name>
<proteinExistence type="predicted"/>
<protein>
    <submittedName>
        <fullName evidence="1">Uncharacterized protein</fullName>
    </submittedName>
</protein>
<sequence>MSHRNKEAELNDKTVLPGLSLMHNSESCSSSIASSMLPERRMYLLLHKENPNDLFGFSSGEILLSQPRFIKR</sequence>
<dbReference type="AlphaFoldDB" id="A0A410MB70"/>
<evidence type="ECO:0000313" key="2">
    <source>
        <dbReference type="Proteomes" id="UP000287756"/>
    </source>
</evidence>